<sequence>MINYQVILYDIVKKQGITDKSIESFRKIDTILSNNKIDIYEKVNQLQTYLNASNLNIKECKLAVNDDILNVINTMFQQEPFKSKTQLDVQNISDSAKIILGYIIDKQTVTVNVDELYTVGNVDANVIKSYVYAMNTVIAQQNIYSILNFINKLNLQNMYKLYLLQNDYTQLTIPLLIYNALNDKDNINNTDSFRFKEVYEHISSFTNSVNDNTDNEFLTYFSENVKKLDIQFTDIKGHELIDSFNAAEITVDRNIFNSDKIRVSLFLSKVQSIDNITQDMYDNWNDSLYTVINTLLQDNNIMNDTVSLIKNTLQKPVKIVVDKKGACKDYTIEKVIQDMTVDKQSIGYKALTGKDGKKKQTVEECIIQDYKQILKDDYNIIDEVPNNFFQSLNDLLNKKDDKVMLRPFEWCKPENIKNAFNALYKLLLNEDTYTNMTLYYTIVYCKLNID</sequence>
<evidence type="ECO:0000313" key="2">
    <source>
        <dbReference type="Proteomes" id="UP001349343"/>
    </source>
</evidence>
<proteinExistence type="predicted"/>
<evidence type="ECO:0000313" key="1">
    <source>
        <dbReference type="EMBL" id="WQJ53160.1"/>
    </source>
</evidence>
<reference evidence="1 2" key="1">
    <citation type="submission" date="2023-11" db="EMBL/GenBank/DDBJ databases">
        <authorList>
            <person name="Cook R."/>
            <person name="Crisci M."/>
            <person name="Pye H."/>
            <person name="Adriaenssens E."/>
            <person name="Santini J."/>
        </authorList>
    </citation>
    <scope>NUCLEOTIDE SEQUENCE [LARGE SCALE GENOMIC DNA]</scope>
    <source>
        <strain evidence="1">Lak_Megaphage_RVC_JS4_GC31</strain>
    </source>
</reference>
<protein>
    <recommendedName>
        <fullName evidence="3">Virion structural protein</fullName>
    </recommendedName>
</protein>
<organism evidence="1 2">
    <name type="scientific">phage Lak_Megaphage_RVC_JS4_GC31</name>
    <dbReference type="NCBI Taxonomy" id="3109228"/>
    <lineage>
        <taxon>Viruses</taxon>
        <taxon>Duplodnaviria</taxon>
        <taxon>Heunggongvirae</taxon>
        <taxon>Uroviricota</taxon>
        <taxon>Caudoviricetes</taxon>
        <taxon>Caudoviricetes code 15 clade</taxon>
    </lineage>
</organism>
<keyword evidence="2" id="KW-1185">Reference proteome</keyword>
<name>A0ABZ0Z509_9CAUD</name>
<dbReference type="EMBL" id="OR769222">
    <property type="protein sequence ID" value="WQJ53160.1"/>
    <property type="molecule type" value="Genomic_DNA"/>
</dbReference>
<evidence type="ECO:0008006" key="3">
    <source>
        <dbReference type="Google" id="ProtNLM"/>
    </source>
</evidence>
<accession>A0ABZ0Z509</accession>
<dbReference type="Proteomes" id="UP001349343">
    <property type="component" value="Segment"/>
</dbReference>